<dbReference type="PANTHER" id="PTHR13104">
    <property type="entry name" value="MED-6-RELATED"/>
    <property type="match status" value="1"/>
</dbReference>
<comment type="similarity">
    <text evidence="2 6">Belongs to the Mediator complex subunit 6 family.</text>
</comment>
<keyword evidence="5 6" id="KW-0539">Nucleus</keyword>
<evidence type="ECO:0000256" key="1">
    <source>
        <dbReference type="ARBA" id="ARBA00004123"/>
    </source>
</evidence>
<evidence type="ECO:0000256" key="5">
    <source>
        <dbReference type="ARBA" id="ARBA00023242"/>
    </source>
</evidence>
<comment type="function">
    <text evidence="6">Component of the Mediator complex, a coactivator involved in the regulated transcription of nearly all RNA polymerase II-dependent genes. Mediator functions as a bridge to convey information from gene-specific regulatory proteins to the basal RNA polymerase II transcription machinery. Mediator is recruited to promoters by direct interactions with regulatory proteins and serves as a scaffold for the assembly of a functional preinitiation complex with RNA polymerase II and the general transcription factors.</text>
</comment>
<protein>
    <recommendedName>
        <fullName evidence="6">Mediator of RNA polymerase II transcription subunit 6</fullName>
    </recommendedName>
    <alternativeName>
        <fullName evidence="6">Mediator complex subunit 6</fullName>
    </alternativeName>
</protein>
<dbReference type="GeneID" id="5890619"/>
<dbReference type="AlphaFoldDB" id="A9UXJ4"/>
<dbReference type="InParanoid" id="A9UXJ4"/>
<evidence type="ECO:0000256" key="3">
    <source>
        <dbReference type="ARBA" id="ARBA00023015"/>
    </source>
</evidence>
<keyword evidence="4 6" id="KW-0804">Transcription</keyword>
<dbReference type="GO" id="GO:0016592">
    <property type="term" value="C:mediator complex"/>
    <property type="evidence" value="ECO:0000318"/>
    <property type="project" value="GO_Central"/>
</dbReference>
<feature type="compositionally biased region" description="Basic and acidic residues" evidence="7">
    <location>
        <begin position="219"/>
        <end position="229"/>
    </location>
</feature>
<sequence>MLLTTLNKYYTEAEGQAYLEALSKQWYDNRLAPTALTNSDLALQYFAQPDTNAFYQRDCNNERVKQANFGLLDHQKLREMRGIEYEARAVLPPFLHHVVQKRRFKPSLALDTAYYYILNGNAYQAPDLSSLISSRLSSALHSLSAAFKAGQGCLKRAPQSMKRKAASASKHQLKYKTQAASGIQARQVAEALSVTVNSAAKTVADAAASPSASHAVVPSEEKPDSSTAA</sequence>
<gene>
    <name evidence="6" type="primary">MED6</name>
    <name evidence="8" type="ORF">MONBRDRAFT_7828</name>
</gene>
<dbReference type="GO" id="GO:0003713">
    <property type="term" value="F:transcription coactivator activity"/>
    <property type="evidence" value="ECO:0000318"/>
    <property type="project" value="GO_Central"/>
</dbReference>
<evidence type="ECO:0000313" key="9">
    <source>
        <dbReference type="Proteomes" id="UP000001357"/>
    </source>
</evidence>
<evidence type="ECO:0000313" key="8">
    <source>
        <dbReference type="EMBL" id="EDQ90019.1"/>
    </source>
</evidence>
<comment type="subunit">
    <text evidence="6">Component of the Mediator complex.</text>
</comment>
<dbReference type="Pfam" id="PF04934">
    <property type="entry name" value="Med6"/>
    <property type="match status" value="1"/>
</dbReference>
<dbReference type="STRING" id="81824.A9UXJ4"/>
<dbReference type="InterPro" id="IPR007018">
    <property type="entry name" value="Mediator_Med6"/>
</dbReference>
<comment type="subcellular location">
    <subcellularLocation>
        <location evidence="1 6">Nucleus</location>
    </subcellularLocation>
</comment>
<keyword evidence="6" id="KW-0010">Activator</keyword>
<evidence type="ECO:0000256" key="7">
    <source>
        <dbReference type="SAM" id="MobiDB-lite"/>
    </source>
</evidence>
<feature type="compositionally biased region" description="Low complexity" evidence="7">
    <location>
        <begin position="206"/>
        <end position="217"/>
    </location>
</feature>
<dbReference type="EMBL" id="CH991549">
    <property type="protein sequence ID" value="EDQ90019.1"/>
    <property type="molecule type" value="Genomic_DNA"/>
</dbReference>
<dbReference type="KEGG" id="mbr:MONBRDRAFT_7828"/>
<feature type="region of interest" description="Disordered" evidence="7">
    <location>
        <begin position="206"/>
        <end position="229"/>
    </location>
</feature>
<dbReference type="Gene3D" id="3.10.450.580">
    <property type="entry name" value="Mediator complex, subunit Med6"/>
    <property type="match status" value="1"/>
</dbReference>
<evidence type="ECO:0000256" key="2">
    <source>
        <dbReference type="ARBA" id="ARBA00007526"/>
    </source>
</evidence>
<dbReference type="GO" id="GO:0006357">
    <property type="term" value="P:regulation of transcription by RNA polymerase II"/>
    <property type="evidence" value="ECO:0000318"/>
    <property type="project" value="GO_Central"/>
</dbReference>
<proteinExistence type="inferred from homology"/>
<organism evidence="8 9">
    <name type="scientific">Monosiga brevicollis</name>
    <name type="common">Choanoflagellate</name>
    <dbReference type="NCBI Taxonomy" id="81824"/>
    <lineage>
        <taxon>Eukaryota</taxon>
        <taxon>Choanoflagellata</taxon>
        <taxon>Craspedida</taxon>
        <taxon>Salpingoecidae</taxon>
        <taxon>Monosiga</taxon>
    </lineage>
</organism>
<keyword evidence="9" id="KW-1185">Reference proteome</keyword>
<dbReference type="RefSeq" id="XP_001745441.1">
    <property type="nucleotide sequence ID" value="XM_001745389.1"/>
</dbReference>
<evidence type="ECO:0000256" key="6">
    <source>
        <dbReference type="RuleBase" id="RU364143"/>
    </source>
</evidence>
<dbReference type="GO" id="GO:0070847">
    <property type="term" value="C:core mediator complex"/>
    <property type="evidence" value="ECO:0000318"/>
    <property type="project" value="GO_Central"/>
</dbReference>
<dbReference type="Proteomes" id="UP000001357">
    <property type="component" value="Unassembled WGS sequence"/>
</dbReference>
<reference evidence="8 9" key="1">
    <citation type="journal article" date="2008" name="Nature">
        <title>The genome of the choanoflagellate Monosiga brevicollis and the origin of metazoans.</title>
        <authorList>
            <consortium name="JGI Sequencing"/>
            <person name="King N."/>
            <person name="Westbrook M.J."/>
            <person name="Young S.L."/>
            <person name="Kuo A."/>
            <person name="Abedin M."/>
            <person name="Chapman J."/>
            <person name="Fairclough S."/>
            <person name="Hellsten U."/>
            <person name="Isogai Y."/>
            <person name="Letunic I."/>
            <person name="Marr M."/>
            <person name="Pincus D."/>
            <person name="Putnam N."/>
            <person name="Rokas A."/>
            <person name="Wright K.J."/>
            <person name="Zuzow R."/>
            <person name="Dirks W."/>
            <person name="Good M."/>
            <person name="Goodstein D."/>
            <person name="Lemons D."/>
            <person name="Li W."/>
            <person name="Lyons J.B."/>
            <person name="Morris A."/>
            <person name="Nichols S."/>
            <person name="Richter D.J."/>
            <person name="Salamov A."/>
            <person name="Bork P."/>
            <person name="Lim W.A."/>
            <person name="Manning G."/>
            <person name="Miller W.T."/>
            <person name="McGinnis W."/>
            <person name="Shapiro H."/>
            <person name="Tjian R."/>
            <person name="Grigoriev I.V."/>
            <person name="Rokhsar D."/>
        </authorList>
    </citation>
    <scope>NUCLEOTIDE SEQUENCE [LARGE SCALE GENOMIC DNA]</scope>
    <source>
        <strain evidence="9">MX1 / ATCC 50154</strain>
    </source>
</reference>
<keyword evidence="3 6" id="KW-0805">Transcription regulation</keyword>
<accession>A9UXJ4</accession>
<dbReference type="eggNOG" id="KOG3169">
    <property type="taxonomic scope" value="Eukaryota"/>
</dbReference>
<dbReference type="InterPro" id="IPR038566">
    <property type="entry name" value="Mediator_Med6_sf"/>
</dbReference>
<name>A9UXJ4_MONBE</name>
<evidence type="ECO:0000256" key="4">
    <source>
        <dbReference type="ARBA" id="ARBA00023163"/>
    </source>
</evidence>